<reference evidence="4" key="1">
    <citation type="submission" date="2020-05" db="UniProtKB">
        <authorList>
            <consortium name="EnsemblMetazoa"/>
        </authorList>
    </citation>
    <scope>IDENTIFICATION</scope>
    <source>
        <strain evidence="4">BB02</strain>
    </source>
</reference>
<sequence length="561" mass="59976">MENKLHIVFMVCVHAAHALYPYGDSFGDTTLTGASSESIQLPFPLPFYGSNQDSYKVSKDGFITFDLTEDVDSHFFDESDVIMIPVIGPWVSRIVASTDHLGDVTYRMTSNETILSDLSSLVGTSQEFSDSFLPVYALIVTWDNVGTDSFDEYSFNKVGFYRGNGDSMLLPVSMSHDLFTIDTDSNINKPGLYVFRVDISPTNLTFLESNPITDTPSTVISSDSASFERETTSYSAIYSETASSSPSSISIVSTTLQASVTESNVEKSTTLTYSTVVDNAISLLDSSGLIETSLLDSSGLIQTSLLDSSGLIETSLLDSSGLIQTSLLDSSGLIETSTSTTIISVVTEASNYLTSFTSITDVTLGVLGQTNDSSLMLSSSFSSNENDAAKHSTISFTGATYATSDLASVGNSISSTANEASPFSTLGLVNTDVSGSSVLVYSPVTWTESSSLEITPPDSDSKQGGNNEKNVIIGTATTGSVVFVVAAAFVVMLLWKRSGSNRVNSEQSIVKNNLLNQSTLDRIFPSNKVYPPVNHMLVLDDPRTISVASTVSTTSTKKLMR</sequence>
<evidence type="ECO:0000313" key="5">
    <source>
        <dbReference type="Proteomes" id="UP000076420"/>
    </source>
</evidence>
<evidence type="ECO:0000256" key="2">
    <source>
        <dbReference type="SAM" id="SignalP"/>
    </source>
</evidence>
<organism evidence="4 5">
    <name type="scientific">Biomphalaria glabrata</name>
    <name type="common">Bloodfluke planorb</name>
    <name type="synonym">Freshwater snail</name>
    <dbReference type="NCBI Taxonomy" id="6526"/>
    <lineage>
        <taxon>Eukaryota</taxon>
        <taxon>Metazoa</taxon>
        <taxon>Spiralia</taxon>
        <taxon>Lophotrochozoa</taxon>
        <taxon>Mollusca</taxon>
        <taxon>Gastropoda</taxon>
        <taxon>Heterobranchia</taxon>
        <taxon>Euthyneura</taxon>
        <taxon>Panpulmonata</taxon>
        <taxon>Hygrophila</taxon>
        <taxon>Lymnaeoidea</taxon>
        <taxon>Planorbidae</taxon>
        <taxon>Biomphalaria</taxon>
    </lineage>
</organism>
<name>A0A2C9JH73_BIOGL</name>
<feature type="transmembrane region" description="Helical" evidence="1">
    <location>
        <begin position="471"/>
        <end position="495"/>
    </location>
</feature>
<dbReference type="EnsemblMetazoa" id="BGLB002476-RH">
    <property type="protein sequence ID" value="BGLB002476-PH"/>
    <property type="gene ID" value="BGLB002476"/>
</dbReference>
<dbReference type="AlphaFoldDB" id="A0A2C9JH73"/>
<feature type="chain" id="PRO_5012361261" description="NIDO domain-containing protein" evidence="2">
    <location>
        <begin position="19"/>
        <end position="561"/>
    </location>
</feature>
<evidence type="ECO:0000259" key="3">
    <source>
        <dbReference type="Pfam" id="PF06119"/>
    </source>
</evidence>
<dbReference type="VEuPathDB" id="VectorBase:BGLB002476"/>
<proteinExistence type="predicted"/>
<protein>
    <recommendedName>
        <fullName evidence="3">NIDO domain-containing protein</fullName>
    </recommendedName>
</protein>
<dbReference type="GO" id="GO:0007160">
    <property type="term" value="P:cell-matrix adhesion"/>
    <property type="evidence" value="ECO:0007669"/>
    <property type="project" value="InterPro"/>
</dbReference>
<feature type="signal peptide" evidence="2">
    <location>
        <begin position="1"/>
        <end position="18"/>
    </location>
</feature>
<accession>A0A2C9JH73</accession>
<evidence type="ECO:0000313" key="4">
    <source>
        <dbReference type="EnsemblMetazoa" id="BGLB002476-PH"/>
    </source>
</evidence>
<keyword evidence="1" id="KW-1133">Transmembrane helix</keyword>
<dbReference type="Proteomes" id="UP000076420">
    <property type="component" value="Unassembled WGS sequence"/>
</dbReference>
<keyword evidence="2" id="KW-0732">Signal</keyword>
<gene>
    <name evidence="4" type="primary">106060039</name>
</gene>
<evidence type="ECO:0000256" key="1">
    <source>
        <dbReference type="SAM" id="Phobius"/>
    </source>
</evidence>
<dbReference type="InterPro" id="IPR003886">
    <property type="entry name" value="NIDO_dom"/>
</dbReference>
<keyword evidence="1" id="KW-0472">Membrane</keyword>
<keyword evidence="1" id="KW-0812">Transmembrane</keyword>
<feature type="domain" description="NIDO" evidence="3">
    <location>
        <begin position="54"/>
        <end position="147"/>
    </location>
</feature>
<dbReference type="OrthoDB" id="6236007at2759"/>
<dbReference type="RefSeq" id="XP_013073293.2">
    <property type="nucleotide sequence ID" value="XM_013217839.2"/>
</dbReference>
<dbReference type="Pfam" id="PF06119">
    <property type="entry name" value="NIDO"/>
    <property type="match status" value="1"/>
</dbReference>
<dbReference type="VEuPathDB" id="VectorBase:BGLAX_049156"/>